<evidence type="ECO:0008006" key="4">
    <source>
        <dbReference type="Google" id="ProtNLM"/>
    </source>
</evidence>
<reference evidence="2 3" key="1">
    <citation type="submission" date="2024-07" db="EMBL/GenBank/DDBJ databases">
        <title>Section-level genome sequencing and comparative genomics of Aspergillus sections Usti and Cavernicolus.</title>
        <authorList>
            <consortium name="Lawrence Berkeley National Laboratory"/>
            <person name="Nybo J.L."/>
            <person name="Vesth T.C."/>
            <person name="Theobald S."/>
            <person name="Frisvad J.C."/>
            <person name="Larsen T.O."/>
            <person name="Kjaerboelling I."/>
            <person name="Rothschild-Mancinelli K."/>
            <person name="Lyhne E.K."/>
            <person name="Kogle M.E."/>
            <person name="Barry K."/>
            <person name="Clum A."/>
            <person name="Na H."/>
            <person name="Ledsgaard L."/>
            <person name="Lin J."/>
            <person name="Lipzen A."/>
            <person name="Kuo A."/>
            <person name="Riley R."/>
            <person name="Mondo S."/>
            <person name="Labutti K."/>
            <person name="Haridas S."/>
            <person name="Pangalinan J."/>
            <person name="Salamov A.A."/>
            <person name="Simmons B.A."/>
            <person name="Magnuson J.K."/>
            <person name="Chen J."/>
            <person name="Drula E."/>
            <person name="Henrissat B."/>
            <person name="Wiebenga A."/>
            <person name="Lubbers R.J."/>
            <person name="Gomes A.C."/>
            <person name="Makela M.R."/>
            <person name="Stajich J."/>
            <person name="Grigoriev I.V."/>
            <person name="Mortensen U.H."/>
            <person name="De Vries R.P."/>
            <person name="Baker S.E."/>
            <person name="Andersen M.R."/>
        </authorList>
    </citation>
    <scope>NUCLEOTIDE SEQUENCE [LARGE SCALE GENOMIC DNA]</scope>
    <source>
        <strain evidence="2 3">CBS 209.92</strain>
    </source>
</reference>
<dbReference type="Proteomes" id="UP001610563">
    <property type="component" value="Unassembled WGS sequence"/>
</dbReference>
<proteinExistence type="predicted"/>
<evidence type="ECO:0000256" key="1">
    <source>
        <dbReference type="SAM" id="SignalP"/>
    </source>
</evidence>
<accession>A0ABR4FYC7</accession>
<keyword evidence="1" id="KW-0732">Signal</keyword>
<sequence>MRRGCLRWRLAGRLLILADVVLYIRRCGVACRGHLYSRPRLGVSSRLSYRGCCAGRGAHLEGCRGVCSCGLGNLFRELLGS</sequence>
<evidence type="ECO:0000313" key="2">
    <source>
        <dbReference type="EMBL" id="KAL2788266.1"/>
    </source>
</evidence>
<gene>
    <name evidence="2" type="ORF">BJX66DRAFT_309224</name>
</gene>
<name>A0ABR4FYC7_9EURO</name>
<comment type="caution">
    <text evidence="2">The sequence shown here is derived from an EMBL/GenBank/DDBJ whole genome shotgun (WGS) entry which is preliminary data.</text>
</comment>
<protein>
    <recommendedName>
        <fullName evidence="4">Secreted protein</fullName>
    </recommendedName>
</protein>
<feature type="signal peptide" evidence="1">
    <location>
        <begin position="1"/>
        <end position="30"/>
    </location>
</feature>
<dbReference type="EMBL" id="JBFTWV010000082">
    <property type="protein sequence ID" value="KAL2788266.1"/>
    <property type="molecule type" value="Genomic_DNA"/>
</dbReference>
<keyword evidence="3" id="KW-1185">Reference proteome</keyword>
<evidence type="ECO:0000313" key="3">
    <source>
        <dbReference type="Proteomes" id="UP001610563"/>
    </source>
</evidence>
<feature type="chain" id="PRO_5045360478" description="Secreted protein" evidence="1">
    <location>
        <begin position="31"/>
        <end position="81"/>
    </location>
</feature>
<organism evidence="2 3">
    <name type="scientific">Aspergillus keveii</name>
    <dbReference type="NCBI Taxonomy" id="714993"/>
    <lineage>
        <taxon>Eukaryota</taxon>
        <taxon>Fungi</taxon>
        <taxon>Dikarya</taxon>
        <taxon>Ascomycota</taxon>
        <taxon>Pezizomycotina</taxon>
        <taxon>Eurotiomycetes</taxon>
        <taxon>Eurotiomycetidae</taxon>
        <taxon>Eurotiales</taxon>
        <taxon>Aspergillaceae</taxon>
        <taxon>Aspergillus</taxon>
        <taxon>Aspergillus subgen. Nidulantes</taxon>
    </lineage>
</organism>